<comment type="caution">
    <text evidence="2">The sequence shown here is derived from an EMBL/GenBank/DDBJ whole genome shotgun (WGS) entry which is preliminary data.</text>
</comment>
<dbReference type="Proteomes" id="UP000243342">
    <property type="component" value="Unassembled WGS sequence"/>
</dbReference>
<dbReference type="EMBL" id="MLCF01000081">
    <property type="protein sequence ID" value="OIV36698.1"/>
    <property type="molecule type" value="Genomic_DNA"/>
</dbReference>
<sequence length="232" mass="26319">MISSVRSGSTLLRVVLDTHPRIHAPHELHLRTLEVNLSRPYTEKSMARIGLDGQELEHMLWDRVLHRELAASGKDLVVDKTPGNALVWRRIHACWPEARYIFLLRHPMSMVHSLMDNKKRPDRTLDATVREVLGYAEAVDEARRSLPGLTVRYEELTADPAAVTRSICDHLGVEWTPRMLDYGRADHGEYTAFLGDWSDTIKSGRIQRGRALPAADEVPEALRALTAKWGYA</sequence>
<gene>
    <name evidence="2" type="ORF">BIV57_15085</name>
</gene>
<dbReference type="SUPFAM" id="SSF52540">
    <property type="entry name" value="P-loop containing nucleoside triphosphate hydrolases"/>
    <property type="match status" value="1"/>
</dbReference>
<dbReference type="AlphaFoldDB" id="A0A1J7CAL6"/>
<name>A0A1J7CAL6_9ACTN</name>
<evidence type="ECO:0000256" key="1">
    <source>
        <dbReference type="ARBA" id="ARBA00022679"/>
    </source>
</evidence>
<dbReference type="InterPro" id="IPR026634">
    <property type="entry name" value="TPST-like"/>
</dbReference>
<dbReference type="STRING" id="1428644.BIV57_15085"/>
<evidence type="ECO:0000313" key="2">
    <source>
        <dbReference type="EMBL" id="OIV36698.1"/>
    </source>
</evidence>
<dbReference type="PANTHER" id="PTHR12788:SF10">
    <property type="entry name" value="PROTEIN-TYROSINE SULFOTRANSFERASE"/>
    <property type="match status" value="1"/>
</dbReference>
<proteinExistence type="predicted"/>
<reference evidence="2 3" key="1">
    <citation type="submission" date="2016-10" db="EMBL/GenBank/DDBJ databases">
        <title>Genome sequence of Streptomyces gilvigriseus MUSC 26.</title>
        <authorList>
            <person name="Lee L.-H."/>
            <person name="Ser H.-L."/>
        </authorList>
    </citation>
    <scope>NUCLEOTIDE SEQUENCE [LARGE SCALE GENOMIC DNA]</scope>
    <source>
        <strain evidence="2 3">MUSC 26</strain>
    </source>
</reference>
<dbReference type="PANTHER" id="PTHR12788">
    <property type="entry name" value="PROTEIN-TYROSINE SULFOTRANSFERASE 2"/>
    <property type="match status" value="1"/>
</dbReference>
<organism evidence="2 3">
    <name type="scientific">Mangrovactinospora gilvigrisea</name>
    <dbReference type="NCBI Taxonomy" id="1428644"/>
    <lineage>
        <taxon>Bacteria</taxon>
        <taxon>Bacillati</taxon>
        <taxon>Actinomycetota</taxon>
        <taxon>Actinomycetes</taxon>
        <taxon>Kitasatosporales</taxon>
        <taxon>Streptomycetaceae</taxon>
        <taxon>Mangrovactinospora</taxon>
    </lineage>
</organism>
<dbReference type="InterPro" id="IPR027417">
    <property type="entry name" value="P-loop_NTPase"/>
</dbReference>
<accession>A0A1J7CAL6</accession>
<keyword evidence="1 2" id="KW-0808">Transferase</keyword>
<keyword evidence="3" id="KW-1185">Reference proteome</keyword>
<evidence type="ECO:0000313" key="3">
    <source>
        <dbReference type="Proteomes" id="UP000243342"/>
    </source>
</evidence>
<dbReference type="Pfam" id="PF13469">
    <property type="entry name" value="Sulfotransfer_3"/>
    <property type="match status" value="1"/>
</dbReference>
<dbReference type="GO" id="GO:0008476">
    <property type="term" value="F:protein-tyrosine sulfotransferase activity"/>
    <property type="evidence" value="ECO:0007669"/>
    <property type="project" value="InterPro"/>
</dbReference>
<dbReference type="Gene3D" id="3.40.50.300">
    <property type="entry name" value="P-loop containing nucleotide triphosphate hydrolases"/>
    <property type="match status" value="1"/>
</dbReference>
<protein>
    <submittedName>
        <fullName evidence="2">Sulfotransferase family protein</fullName>
    </submittedName>
</protein>